<dbReference type="GO" id="GO:0008033">
    <property type="term" value="P:tRNA processing"/>
    <property type="evidence" value="ECO:0007669"/>
    <property type="project" value="UniProtKB-KW"/>
</dbReference>
<organism evidence="8">
    <name type="scientific">Proteinivorax tanatarense</name>
    <dbReference type="NCBI Taxonomy" id="1260629"/>
    <lineage>
        <taxon>Bacteria</taxon>
        <taxon>Bacillati</taxon>
        <taxon>Bacillota</taxon>
        <taxon>Clostridia</taxon>
        <taxon>Eubacteriales</taxon>
        <taxon>Proteinivoracaceae</taxon>
        <taxon>Proteinivorax</taxon>
    </lineage>
</organism>
<reference evidence="8" key="1">
    <citation type="journal article" date="2013" name="Extremophiles">
        <title>Proteinivorax tanatarense gen. nov., sp. nov., an anaerobic, haloalkaliphilic, proteolytic bacterium isolated from a decaying algal bloom, and proposal of Proteinivoraceae fam. nov.</title>
        <authorList>
            <person name="Kevbrin V."/>
            <person name="Boltyanskaya Y."/>
            <person name="Zhilina T."/>
            <person name="Kolganova T."/>
            <person name="Lavrentjeva E."/>
            <person name="Kuznetsov B."/>
        </authorList>
    </citation>
    <scope>NUCLEOTIDE SEQUENCE</scope>
    <source>
        <strain evidence="8">Z-910T</strain>
    </source>
</reference>
<protein>
    <recommendedName>
        <fullName evidence="1">N(6)-L-threonylcarbamoyladenine synthase</fullName>
        <ecNumber evidence="1">2.3.1.234</ecNumber>
    </recommendedName>
</protein>
<dbReference type="GO" id="GO:0005737">
    <property type="term" value="C:cytoplasm"/>
    <property type="evidence" value="ECO:0007669"/>
    <property type="project" value="TreeGrafter"/>
</dbReference>
<dbReference type="GO" id="GO:0000408">
    <property type="term" value="C:EKC/KEOPS complex"/>
    <property type="evidence" value="ECO:0007669"/>
    <property type="project" value="TreeGrafter"/>
</dbReference>
<reference evidence="8" key="2">
    <citation type="submission" date="2024-06" db="EMBL/GenBank/DDBJ databases">
        <authorList>
            <person name="Petrova K.O."/>
            <person name="Toshchakov S.V."/>
            <person name="Boltjanskaja Y.V."/>
            <person name="Kevbrin V."/>
        </authorList>
    </citation>
    <scope>NUCLEOTIDE SEQUENCE</scope>
    <source>
        <strain evidence="8">Z-910T</strain>
    </source>
</reference>
<keyword evidence="5" id="KW-0012">Acyltransferase</keyword>
<comment type="catalytic activity">
    <reaction evidence="6">
        <text>L-threonylcarbamoyladenylate + adenosine(37) in tRNA = N(6)-L-threonylcarbamoyladenosine(37) in tRNA + AMP + H(+)</text>
        <dbReference type="Rhea" id="RHEA:37059"/>
        <dbReference type="Rhea" id="RHEA-COMP:10162"/>
        <dbReference type="Rhea" id="RHEA-COMP:10163"/>
        <dbReference type="ChEBI" id="CHEBI:15378"/>
        <dbReference type="ChEBI" id="CHEBI:73682"/>
        <dbReference type="ChEBI" id="CHEBI:74411"/>
        <dbReference type="ChEBI" id="CHEBI:74418"/>
        <dbReference type="ChEBI" id="CHEBI:456215"/>
        <dbReference type="EC" id="2.3.1.234"/>
    </reaction>
</comment>
<keyword evidence="4" id="KW-0479">Metal-binding</keyword>
<evidence type="ECO:0000256" key="4">
    <source>
        <dbReference type="ARBA" id="ARBA00022723"/>
    </source>
</evidence>
<dbReference type="Pfam" id="PF00814">
    <property type="entry name" value="TsaD"/>
    <property type="match status" value="1"/>
</dbReference>
<evidence type="ECO:0000256" key="6">
    <source>
        <dbReference type="ARBA" id="ARBA00048117"/>
    </source>
</evidence>
<keyword evidence="2" id="KW-0808">Transferase</keyword>
<name>A0AAU7VPR4_9FIRM</name>
<dbReference type="EC" id="2.3.1.234" evidence="1"/>
<dbReference type="EMBL" id="CP158367">
    <property type="protein sequence ID" value="XBX75933.1"/>
    <property type="molecule type" value="Genomic_DNA"/>
</dbReference>
<sequence length="311" mass="33767">MAILGIDTSNYTTSIAVVDRKGKILCDLREVLKVPIGQNGLRQSEAFFQHSQNLPKLINKLKQLDIIQQLEAIAVSKSPRNSEKSYMPVFMAGTNIAAILSDAMSLPIHFCSHQEGHIYAGMFPSNLQPPFIALHLSGGTTDLLNVQAEDDFRLKINQLGSSSDLHCGQFIDRIGVKLGLTFPCGQAMEKMAMQCKSPQKGLIPSVVKGGEASFSGPLTKATGLLSEGSVSANELSYNVFHTVAKTAEKMIRYGVGQTNLNKVLLVGGVASNKQIRAWLKHRLRLKLYFANAELSRDNGVGVALMGLKALE</sequence>
<dbReference type="GO" id="GO:0046872">
    <property type="term" value="F:metal ion binding"/>
    <property type="evidence" value="ECO:0007669"/>
    <property type="project" value="UniProtKB-KW"/>
</dbReference>
<dbReference type="AlphaFoldDB" id="A0AAU7VPR4"/>
<evidence type="ECO:0000256" key="1">
    <source>
        <dbReference type="ARBA" id="ARBA00012156"/>
    </source>
</evidence>
<proteinExistence type="predicted"/>
<dbReference type="InterPro" id="IPR000905">
    <property type="entry name" value="Gcp-like_dom"/>
</dbReference>
<dbReference type="GO" id="GO:0061711">
    <property type="term" value="F:tRNA N(6)-L-threonylcarbamoyladenine synthase activity"/>
    <property type="evidence" value="ECO:0007669"/>
    <property type="project" value="UniProtKB-EC"/>
</dbReference>
<dbReference type="PANTHER" id="PTHR11735">
    <property type="entry name" value="TRNA N6-ADENOSINE THREONYLCARBAMOYLTRANSFERASE"/>
    <property type="match status" value="1"/>
</dbReference>
<evidence type="ECO:0000256" key="3">
    <source>
        <dbReference type="ARBA" id="ARBA00022694"/>
    </source>
</evidence>
<feature type="domain" description="Gcp-like" evidence="7">
    <location>
        <begin position="46"/>
        <end position="302"/>
    </location>
</feature>
<evidence type="ECO:0000313" key="8">
    <source>
        <dbReference type="EMBL" id="XBX75933.1"/>
    </source>
</evidence>
<dbReference type="Gene3D" id="3.30.420.40">
    <property type="match status" value="2"/>
</dbReference>
<dbReference type="PRINTS" id="PR00789">
    <property type="entry name" value="OSIALOPTASE"/>
</dbReference>
<dbReference type="InterPro" id="IPR043129">
    <property type="entry name" value="ATPase_NBD"/>
</dbReference>
<dbReference type="RefSeq" id="WP_350344668.1">
    <property type="nucleotide sequence ID" value="NZ_CP158367.1"/>
</dbReference>
<accession>A0AAU7VPR4</accession>
<gene>
    <name evidence="8" type="ORF">PRVXT_001096</name>
</gene>
<evidence type="ECO:0000259" key="7">
    <source>
        <dbReference type="Pfam" id="PF00814"/>
    </source>
</evidence>
<dbReference type="SUPFAM" id="SSF53067">
    <property type="entry name" value="Actin-like ATPase domain"/>
    <property type="match status" value="1"/>
</dbReference>
<dbReference type="PANTHER" id="PTHR11735:SF14">
    <property type="entry name" value="TRNA N6-ADENOSINE THREONYLCARBAMOYLTRANSFERASE"/>
    <property type="match status" value="1"/>
</dbReference>
<keyword evidence="3" id="KW-0819">tRNA processing</keyword>
<evidence type="ECO:0000256" key="5">
    <source>
        <dbReference type="ARBA" id="ARBA00023315"/>
    </source>
</evidence>
<evidence type="ECO:0000256" key="2">
    <source>
        <dbReference type="ARBA" id="ARBA00022679"/>
    </source>
</evidence>
<dbReference type="InterPro" id="IPR017861">
    <property type="entry name" value="KAE1/TsaD"/>
</dbReference>